<dbReference type="EMBL" id="CP017634">
    <property type="protein sequence ID" value="ATW26056.1"/>
    <property type="molecule type" value="Genomic_DNA"/>
</dbReference>
<feature type="signal peptide" evidence="2">
    <location>
        <begin position="1"/>
        <end position="27"/>
    </location>
</feature>
<evidence type="ECO:0000259" key="3">
    <source>
        <dbReference type="Pfam" id="PF07833"/>
    </source>
</evidence>
<protein>
    <recommendedName>
        <fullName evidence="3">Copper amine oxidase-like N-terminal domain-containing protein</fullName>
    </recommendedName>
</protein>
<evidence type="ECO:0000313" key="5">
    <source>
        <dbReference type="Proteomes" id="UP000323521"/>
    </source>
</evidence>
<dbReference type="RefSeq" id="WP_148135330.1">
    <property type="nucleotide sequence ID" value="NZ_CP017634.1"/>
</dbReference>
<reference evidence="4 5" key="1">
    <citation type="submission" date="2016-10" db="EMBL/GenBank/DDBJ databases">
        <title>Complete Genome Sequence of Peptococcaceae strain DCMF.</title>
        <authorList>
            <person name="Edwards R.J."/>
            <person name="Holland S.I."/>
            <person name="Deshpande N.P."/>
            <person name="Wong Y.K."/>
            <person name="Ertan H."/>
            <person name="Manefield M."/>
            <person name="Russell T.L."/>
            <person name="Lee M.J."/>
        </authorList>
    </citation>
    <scope>NUCLEOTIDE SEQUENCE [LARGE SCALE GENOMIC DNA]</scope>
    <source>
        <strain evidence="4 5">DCMF</strain>
    </source>
</reference>
<evidence type="ECO:0000256" key="1">
    <source>
        <dbReference type="SAM" id="MobiDB-lite"/>
    </source>
</evidence>
<name>A0A3G1KUD8_FORW1</name>
<dbReference type="SUPFAM" id="SSF55383">
    <property type="entry name" value="Copper amine oxidase, domain N"/>
    <property type="match status" value="1"/>
</dbReference>
<dbReference type="Gene3D" id="3.30.457.10">
    <property type="entry name" value="Copper amine oxidase-like, N-terminal domain"/>
    <property type="match status" value="1"/>
</dbReference>
<dbReference type="Pfam" id="PF07833">
    <property type="entry name" value="Cu_amine_oxidN1"/>
    <property type="match status" value="1"/>
</dbReference>
<feature type="region of interest" description="Disordered" evidence="1">
    <location>
        <begin position="79"/>
        <end position="100"/>
    </location>
</feature>
<dbReference type="KEGG" id="fwa:DCMF_15885"/>
<dbReference type="AlphaFoldDB" id="A0A3G1KUD8"/>
<gene>
    <name evidence="4" type="ORF">DCMF_15885</name>
</gene>
<keyword evidence="5" id="KW-1185">Reference proteome</keyword>
<dbReference type="InterPro" id="IPR036582">
    <property type="entry name" value="Mao_N_sf"/>
</dbReference>
<feature type="domain" description="Copper amine oxidase-like N-terminal" evidence="3">
    <location>
        <begin position="155"/>
        <end position="261"/>
    </location>
</feature>
<organism evidence="4 5">
    <name type="scientific">Formimonas warabiya</name>
    <dbReference type="NCBI Taxonomy" id="1761012"/>
    <lineage>
        <taxon>Bacteria</taxon>
        <taxon>Bacillati</taxon>
        <taxon>Bacillota</taxon>
        <taxon>Clostridia</taxon>
        <taxon>Eubacteriales</taxon>
        <taxon>Peptococcaceae</taxon>
        <taxon>Candidatus Formimonas</taxon>
    </lineage>
</organism>
<proteinExistence type="predicted"/>
<accession>A0A3G1KUD8</accession>
<evidence type="ECO:0000256" key="2">
    <source>
        <dbReference type="SAM" id="SignalP"/>
    </source>
</evidence>
<feature type="chain" id="PRO_5017999433" description="Copper amine oxidase-like N-terminal domain-containing protein" evidence="2">
    <location>
        <begin position="28"/>
        <end position="263"/>
    </location>
</feature>
<dbReference type="Proteomes" id="UP000323521">
    <property type="component" value="Chromosome"/>
</dbReference>
<dbReference type="InterPro" id="IPR012854">
    <property type="entry name" value="Cu_amine_oxidase-like_N"/>
</dbReference>
<dbReference type="OrthoDB" id="9769314at2"/>
<keyword evidence="2" id="KW-0732">Signal</keyword>
<evidence type="ECO:0000313" key="4">
    <source>
        <dbReference type="EMBL" id="ATW26056.1"/>
    </source>
</evidence>
<sequence>MKKELKKIASGFILGILFLWGGTAVCADSTTNAPGGPPTGMPGGGGMESILEAAVTDQVITQDTADKIKAYVQDQQEARKEEMEKMQSLSEEERQKYSEEHKKENNLFATLVQEGILTQSQADTLLKMMPVPSGQGPGGIKQPQSNAGNTEIKVVINGSPKSFSPAPVNKDGSVLVPMRSFFEALRCQVTWDEATKTAVGTKNDTVVKLTINKNSAYVNNQIKSLTTAAQVINGSTFIPLRFVGEALGAEIKWENGTITISQE</sequence>